<evidence type="ECO:0000256" key="7">
    <source>
        <dbReference type="ARBA" id="ARBA00031069"/>
    </source>
</evidence>
<evidence type="ECO:0000256" key="8">
    <source>
        <dbReference type="ARBA" id="ARBA00045696"/>
    </source>
</evidence>
<gene>
    <name evidence="11" type="ORF">FRACYDRAFT_136399</name>
</gene>
<reference evidence="11 12" key="1">
    <citation type="submission" date="2016-09" db="EMBL/GenBank/DDBJ databases">
        <title>Extensive genetic diversity and differential bi-allelic expression allows diatom success in the polar Southern Ocean.</title>
        <authorList>
            <consortium name="DOE Joint Genome Institute"/>
            <person name="Mock T."/>
            <person name="Otillar R.P."/>
            <person name="Strauss J."/>
            <person name="Dupont C."/>
            <person name="Frickenhaus S."/>
            <person name="Maumus F."/>
            <person name="Mcmullan M."/>
            <person name="Sanges R."/>
            <person name="Schmutz J."/>
            <person name="Toseland A."/>
            <person name="Valas R."/>
            <person name="Veluchamy A."/>
            <person name="Ward B.J."/>
            <person name="Allen A."/>
            <person name="Barry K."/>
            <person name="Falciatore A."/>
            <person name="Ferrante M."/>
            <person name="Fortunato A.E."/>
            <person name="Gloeckner G."/>
            <person name="Gruber A."/>
            <person name="Hipkin R."/>
            <person name="Janech M."/>
            <person name="Kroth P."/>
            <person name="Leese F."/>
            <person name="Lindquist E."/>
            <person name="Lyon B.R."/>
            <person name="Martin J."/>
            <person name="Mayer C."/>
            <person name="Parker M."/>
            <person name="Quesneville H."/>
            <person name="Raymond J."/>
            <person name="Uhlig C."/>
            <person name="Valentin K.U."/>
            <person name="Worden A.Z."/>
            <person name="Armbrust E.V."/>
            <person name="Bowler C."/>
            <person name="Green B."/>
            <person name="Moulton V."/>
            <person name="Van Oosterhout C."/>
            <person name="Grigoriev I."/>
        </authorList>
    </citation>
    <scope>NUCLEOTIDE SEQUENCE [LARGE SCALE GENOMIC DNA]</scope>
    <source>
        <strain evidence="11 12">CCMP1102</strain>
    </source>
</reference>
<feature type="compositionally biased region" description="Polar residues" evidence="9">
    <location>
        <begin position="385"/>
        <end position="400"/>
    </location>
</feature>
<sequence>MSQRPNPHNIGVCALIAIYSDPNSLLHDLEHDDVDGSSIVLSENVVATFLEESNDDTNYDNSLALWMIKVKRHLGIQATELLVDTLHMASESVDSLMDLFESLKGAILEGLVDATSLHGLYLRQYCLGFDELSFESVILLWQALKERVSSIQISTLDENTTTTTTVNNNNDRSNNGNASNKSTVWAWPLSTDQLQSILQMEVYIRNMLKNNPELPAAHFLRYLNCLRHGERVGALDALHEYFDHSMVQHTNSRSAASIDNSSNNNNNNNNNTNGSASASSSASSSKDILQFSAILLAMTHSSFGDSNLALLATEEAVRVAQQSKDAACVAFALGWLYEHHGHGTAERRELLRRCASRASQGQLRPLVAGAQLTLAKHALQGDDPSGSNSSTYGERSSAYSTGEEGDVTDHSGTLDRPTHLSQDPKEVLESMALQRLVSAGIWDSLGMPAMSEWASKTTLNQQEELSYADILAAIQNISRCALYGSPPTIRTMNAGRQGKYDTESAASSRPCSYAKAVSAMLQLRTELGLDGNELEEPILHNLALIFHEWAVNRGDLDDAIALQMMLDSYLHPGLYNRDQLNADIRMQKYLYFCRTQNWEKAKETGTSLVAYCQSKGLLNNQARILIQMGITELESDRKQCTTALSPLLEALAMCEKWEMHGLHAAAMSILAQVFYRLQNPKRAIAILEATLPTLLQRGHIWFQAQAYLTLCKSHLKYHN</sequence>
<keyword evidence="6" id="KW-0131">Cell cycle</keyword>
<keyword evidence="3" id="KW-0132">Cell division</keyword>
<dbReference type="InParanoid" id="A0A1E7FF07"/>
<comment type="similarity">
    <text evidence="1">Belongs to the APC5 family.</text>
</comment>
<dbReference type="PANTHER" id="PTHR12830:SF9">
    <property type="entry name" value="ANAPHASE-PROMOTING COMPLEX SUBUNIT 5"/>
    <property type="match status" value="1"/>
</dbReference>
<dbReference type="EMBL" id="KV784358">
    <property type="protein sequence ID" value="OEU16758.1"/>
    <property type="molecule type" value="Genomic_DNA"/>
</dbReference>
<evidence type="ECO:0000256" key="9">
    <source>
        <dbReference type="SAM" id="MobiDB-lite"/>
    </source>
</evidence>
<protein>
    <recommendedName>
        <fullName evidence="2">Anaphase-promoting complex subunit 5</fullName>
    </recommendedName>
    <alternativeName>
        <fullName evidence="7">Cyclosome subunit 5</fullName>
    </alternativeName>
</protein>
<dbReference type="GO" id="GO:0031145">
    <property type="term" value="P:anaphase-promoting complex-dependent catabolic process"/>
    <property type="evidence" value="ECO:0007669"/>
    <property type="project" value="TreeGrafter"/>
</dbReference>
<name>A0A1E7FF07_9STRA</name>
<dbReference type="PANTHER" id="PTHR12830">
    <property type="entry name" value="ANAPHASE-PROMOTING COMPLEX SUBUNIT 5"/>
    <property type="match status" value="1"/>
</dbReference>
<evidence type="ECO:0000313" key="12">
    <source>
        <dbReference type="Proteomes" id="UP000095751"/>
    </source>
</evidence>
<dbReference type="Proteomes" id="UP000095751">
    <property type="component" value="Unassembled WGS sequence"/>
</dbReference>
<feature type="region of interest" description="Disordered" evidence="9">
    <location>
        <begin position="378"/>
        <end position="421"/>
    </location>
</feature>
<keyword evidence="12" id="KW-1185">Reference proteome</keyword>
<feature type="region of interest" description="Disordered" evidence="9">
    <location>
        <begin position="253"/>
        <end position="279"/>
    </location>
</feature>
<evidence type="ECO:0000256" key="6">
    <source>
        <dbReference type="ARBA" id="ARBA00023306"/>
    </source>
</evidence>
<evidence type="ECO:0000259" key="10">
    <source>
        <dbReference type="Pfam" id="PF12862"/>
    </source>
</evidence>
<dbReference type="UniPathway" id="UPA00143"/>
<keyword evidence="5" id="KW-0833">Ubl conjugation pathway</keyword>
<dbReference type="GO" id="GO:0051301">
    <property type="term" value="P:cell division"/>
    <property type="evidence" value="ECO:0007669"/>
    <property type="project" value="UniProtKB-KW"/>
</dbReference>
<dbReference type="InterPro" id="IPR026000">
    <property type="entry name" value="Apc5_dom"/>
</dbReference>
<evidence type="ECO:0000256" key="2">
    <source>
        <dbReference type="ARBA" id="ARBA00016066"/>
    </source>
</evidence>
<accession>A0A1E7FF07</accession>
<dbReference type="Pfam" id="PF12862">
    <property type="entry name" value="ANAPC5"/>
    <property type="match status" value="1"/>
</dbReference>
<dbReference type="KEGG" id="fcy:FRACYDRAFT_136399"/>
<dbReference type="Gene3D" id="1.25.40.10">
    <property type="entry name" value="Tetratricopeptide repeat domain"/>
    <property type="match status" value="1"/>
</dbReference>
<evidence type="ECO:0000256" key="4">
    <source>
        <dbReference type="ARBA" id="ARBA00022776"/>
    </source>
</evidence>
<dbReference type="InterPro" id="IPR037679">
    <property type="entry name" value="Apc5"/>
</dbReference>
<feature type="compositionally biased region" description="Basic and acidic residues" evidence="9">
    <location>
        <begin position="407"/>
        <end position="421"/>
    </location>
</feature>
<keyword evidence="4" id="KW-0498">Mitosis</keyword>
<evidence type="ECO:0000256" key="1">
    <source>
        <dbReference type="ARBA" id="ARBA00007450"/>
    </source>
</evidence>
<dbReference type="GO" id="GO:0005680">
    <property type="term" value="C:anaphase-promoting complex"/>
    <property type="evidence" value="ECO:0007669"/>
    <property type="project" value="InterPro"/>
</dbReference>
<evidence type="ECO:0000313" key="11">
    <source>
        <dbReference type="EMBL" id="OEU16758.1"/>
    </source>
</evidence>
<dbReference type="GO" id="GO:0070979">
    <property type="term" value="P:protein K11-linked ubiquitination"/>
    <property type="evidence" value="ECO:0007669"/>
    <property type="project" value="TreeGrafter"/>
</dbReference>
<feature type="domain" description="Anaphase-promoting complex subunit 5" evidence="10">
    <location>
        <begin position="218"/>
        <end position="338"/>
    </location>
</feature>
<comment type="function">
    <text evidence="8">Component of the anaphase promoting complex/cyclosome (APC/C), a cell cycle-regulated E3 ubiquitin ligase that controls progression through mitosis and the G1 phase of the cell cycle. The APC/C complex acts by mediating ubiquitination and subsequent degradation of target proteins: it mainly mediates the formation of 'Lys-11'-linked polyubiquitin chains and, to a lower extent, the formation of 'Lys-48'- and 'Lys-63'-linked polyubiquitin chains. The APC/C complex catalyzes assembly of branched 'Lys-11'-/'Lys-48'-linked branched ubiquitin chains on target proteins.</text>
</comment>
<evidence type="ECO:0000256" key="5">
    <source>
        <dbReference type="ARBA" id="ARBA00022786"/>
    </source>
</evidence>
<dbReference type="SUPFAM" id="SSF48452">
    <property type="entry name" value="TPR-like"/>
    <property type="match status" value="1"/>
</dbReference>
<evidence type="ECO:0000256" key="3">
    <source>
        <dbReference type="ARBA" id="ARBA00022618"/>
    </source>
</evidence>
<dbReference type="OrthoDB" id="2504561at2759"/>
<dbReference type="InterPro" id="IPR011990">
    <property type="entry name" value="TPR-like_helical_dom_sf"/>
</dbReference>
<feature type="non-terminal residue" evidence="11">
    <location>
        <position position="719"/>
    </location>
</feature>
<proteinExistence type="inferred from homology"/>
<dbReference type="GO" id="GO:0045842">
    <property type="term" value="P:positive regulation of mitotic metaphase/anaphase transition"/>
    <property type="evidence" value="ECO:0007669"/>
    <property type="project" value="TreeGrafter"/>
</dbReference>
<dbReference type="AlphaFoldDB" id="A0A1E7FF07"/>
<organism evidence="11 12">
    <name type="scientific">Fragilariopsis cylindrus CCMP1102</name>
    <dbReference type="NCBI Taxonomy" id="635003"/>
    <lineage>
        <taxon>Eukaryota</taxon>
        <taxon>Sar</taxon>
        <taxon>Stramenopiles</taxon>
        <taxon>Ochrophyta</taxon>
        <taxon>Bacillariophyta</taxon>
        <taxon>Bacillariophyceae</taxon>
        <taxon>Bacillariophycidae</taxon>
        <taxon>Bacillariales</taxon>
        <taxon>Bacillariaceae</taxon>
        <taxon>Fragilariopsis</taxon>
    </lineage>
</organism>